<evidence type="ECO:0000313" key="2">
    <source>
        <dbReference type="Proteomes" id="UP000029579"/>
    </source>
</evidence>
<accession>A0A095X821</accession>
<reference evidence="1 2" key="1">
    <citation type="submission" date="2014-07" db="EMBL/GenBank/DDBJ databases">
        <authorList>
            <person name="McCorrison J."/>
            <person name="Sanka R."/>
            <person name="Torralba M."/>
            <person name="Gillis M."/>
            <person name="Haft D.H."/>
            <person name="Methe B."/>
            <person name="Sutton G."/>
            <person name="Nelson K.E."/>
        </authorList>
    </citation>
    <scope>NUCLEOTIDE SEQUENCE [LARGE SCALE GENOMIC DNA]</scope>
    <source>
        <strain evidence="1 2">S7-1-13</strain>
    </source>
</reference>
<dbReference type="AlphaFoldDB" id="A0A095X821"/>
<gene>
    <name evidence="1" type="ORF">HMPREF1630_00455</name>
</gene>
<dbReference type="EMBL" id="JRMW01000011">
    <property type="protein sequence ID" value="KGF05786.1"/>
    <property type="molecule type" value="Genomic_DNA"/>
</dbReference>
<evidence type="ECO:0008006" key="3">
    <source>
        <dbReference type="Google" id="ProtNLM"/>
    </source>
</evidence>
<comment type="caution">
    <text evidence="1">The sequence shown here is derived from an EMBL/GenBank/DDBJ whole genome shotgun (WGS) entry which is preliminary data.</text>
</comment>
<sequence>MGWFTINKLVILCLLIILSACGKEEKYTKQDIPTRPATGIKLKKEIGVGLSYKLIKDSKIYTDPDEKTAFDTLEKGSVVQASQEEVNGFAYVSYQGQSFYIEVKNLEGI</sequence>
<name>A0A095X821_9FIRM</name>
<evidence type="ECO:0000313" key="1">
    <source>
        <dbReference type="EMBL" id="KGF05786.1"/>
    </source>
</evidence>
<dbReference type="OrthoDB" id="1691793at2"/>
<dbReference type="Proteomes" id="UP000029579">
    <property type="component" value="Unassembled WGS sequence"/>
</dbReference>
<organism evidence="1 2">
    <name type="scientific">Anaerococcus lactolyticus S7-1-13</name>
    <dbReference type="NCBI Taxonomy" id="1284686"/>
    <lineage>
        <taxon>Bacteria</taxon>
        <taxon>Bacillati</taxon>
        <taxon>Bacillota</taxon>
        <taxon>Tissierellia</taxon>
        <taxon>Tissierellales</taxon>
        <taxon>Peptoniphilaceae</taxon>
        <taxon>Anaerococcus</taxon>
    </lineage>
</organism>
<proteinExistence type="predicted"/>
<dbReference type="RefSeq" id="WP_037325992.1">
    <property type="nucleotide sequence ID" value="NZ_JRMW01000011.1"/>
</dbReference>
<protein>
    <recommendedName>
        <fullName evidence="3">SH3b domain-containing protein</fullName>
    </recommendedName>
</protein>